<dbReference type="EC" id="2.2.1.6" evidence="7"/>
<keyword evidence="7" id="KW-0808">Transferase</keyword>
<keyword evidence="2 3" id="KW-0786">Thiamine pyrophosphate</keyword>
<evidence type="ECO:0000256" key="1">
    <source>
        <dbReference type="ARBA" id="ARBA00007812"/>
    </source>
</evidence>
<dbReference type="EMBL" id="JAFBER010000006">
    <property type="protein sequence ID" value="MBM7645188.1"/>
    <property type="molecule type" value="Genomic_DNA"/>
</dbReference>
<organism evidence="7 8">
    <name type="scientific">Scopulibacillus daqui</name>
    <dbReference type="NCBI Taxonomy" id="1469162"/>
    <lineage>
        <taxon>Bacteria</taxon>
        <taxon>Bacillati</taxon>
        <taxon>Bacillota</taxon>
        <taxon>Bacilli</taxon>
        <taxon>Bacillales</taxon>
        <taxon>Sporolactobacillaceae</taxon>
        <taxon>Scopulibacillus</taxon>
    </lineage>
</organism>
<dbReference type="Pfam" id="PF02776">
    <property type="entry name" value="TPP_enzyme_N"/>
    <property type="match status" value="1"/>
</dbReference>
<sequence length="546" mass="59785">MRAADLLIRCLENEGVQYMFGVPGEENLDVMDALLSSNIEFITTRHETGAAFMAGIMGRLTGKPGVCLSTLGPGATNMLTGVADGNMDRTPIVAITGQAGLDRLHKESHQAYDLISMYRPVTKWNATVSTPNAIPEIVRKAFKISSTAKPGATHIDLPEDIAGTEVEGLKPLEVTELKNGVASETAISEGARIVNKAKRPLLLVGNGVTRTNASEELIAFAEKIQTPATATFMGKGAFPASHPLSIDSVGISGKDYINCALEKTDLIIAVGYDMTEIPPTRFNPEGKIPVLHIDTLNAEVDGHYPVVCNIVGDIAENLKALMEKVDKRNEPVDFTEDVRSKILDEFNQFESDHHFPLKPQKIIYDLRKVMGEEDIVISDVGAHKMWIARMYPTYKPNTCLISNGLASMGISVPGAIAAKLVYPKRNVVAVIGDGAFLMQGCAELETAVRLKLPIVILIWRDNGYGLIEWKQRNQFNRPSHIKFGNPDFVQLAESFGAKGMRVNKAEELENTIKEAFKQNVPVVIDCPVDYSENVKLTERLNQLKCD</sequence>
<proteinExistence type="inferred from homology"/>
<evidence type="ECO:0000259" key="6">
    <source>
        <dbReference type="Pfam" id="PF02776"/>
    </source>
</evidence>
<dbReference type="NCBIfam" id="NF006378">
    <property type="entry name" value="PRK08617.1"/>
    <property type="match status" value="1"/>
</dbReference>
<dbReference type="InterPro" id="IPR012001">
    <property type="entry name" value="Thiamin_PyroP_enz_TPP-bd_dom"/>
</dbReference>
<feature type="domain" description="Thiamine pyrophosphate enzyme central" evidence="4">
    <location>
        <begin position="189"/>
        <end position="321"/>
    </location>
</feature>
<dbReference type="Gene3D" id="3.40.50.970">
    <property type="match status" value="2"/>
</dbReference>
<dbReference type="PANTHER" id="PTHR18968:SF129">
    <property type="entry name" value="ACETOLACTATE SYNTHASE"/>
    <property type="match status" value="1"/>
</dbReference>
<dbReference type="InterPro" id="IPR029061">
    <property type="entry name" value="THDP-binding"/>
</dbReference>
<dbReference type="Pfam" id="PF00205">
    <property type="entry name" value="TPP_enzyme_M"/>
    <property type="match status" value="1"/>
</dbReference>
<dbReference type="NCBIfam" id="NF006187">
    <property type="entry name" value="PRK08322.1"/>
    <property type="match status" value="1"/>
</dbReference>
<dbReference type="InterPro" id="IPR012000">
    <property type="entry name" value="Thiamin_PyroP_enz_cen_dom"/>
</dbReference>
<dbReference type="Proteomes" id="UP000808914">
    <property type="component" value="Unassembled WGS sequence"/>
</dbReference>
<evidence type="ECO:0000256" key="3">
    <source>
        <dbReference type="RuleBase" id="RU362132"/>
    </source>
</evidence>
<dbReference type="PANTHER" id="PTHR18968">
    <property type="entry name" value="THIAMINE PYROPHOSPHATE ENZYMES"/>
    <property type="match status" value="1"/>
</dbReference>
<dbReference type="InterPro" id="IPR029035">
    <property type="entry name" value="DHS-like_NAD/FAD-binding_dom"/>
</dbReference>
<gene>
    <name evidence="7" type="ORF">JOD45_001399</name>
</gene>
<dbReference type="Gene3D" id="3.40.50.1220">
    <property type="entry name" value="TPP-binding domain"/>
    <property type="match status" value="1"/>
</dbReference>
<evidence type="ECO:0000313" key="7">
    <source>
        <dbReference type="EMBL" id="MBM7645188.1"/>
    </source>
</evidence>
<dbReference type="SUPFAM" id="SSF52518">
    <property type="entry name" value="Thiamin diphosphate-binding fold (THDP-binding)"/>
    <property type="match status" value="2"/>
</dbReference>
<protein>
    <submittedName>
        <fullName evidence="7">Acetolactate synthase-1/2/3 large subunit</fullName>
        <ecNumber evidence="7">2.2.1.6</ecNumber>
    </submittedName>
</protein>
<reference evidence="7 8" key="1">
    <citation type="submission" date="2021-01" db="EMBL/GenBank/DDBJ databases">
        <title>Genomic Encyclopedia of Type Strains, Phase IV (KMG-IV): sequencing the most valuable type-strain genomes for metagenomic binning, comparative biology and taxonomic classification.</title>
        <authorList>
            <person name="Goeker M."/>
        </authorList>
    </citation>
    <scope>NUCLEOTIDE SEQUENCE [LARGE SCALE GENOMIC DNA]</scope>
    <source>
        <strain evidence="7 8">DSM 28236</strain>
    </source>
</reference>
<dbReference type="InterPro" id="IPR045229">
    <property type="entry name" value="TPP_enz"/>
</dbReference>
<name>A0ABS2PZ16_9BACL</name>
<evidence type="ECO:0000259" key="4">
    <source>
        <dbReference type="Pfam" id="PF00205"/>
    </source>
</evidence>
<feature type="domain" description="Thiamine pyrophosphate enzyme TPP-binding" evidence="5">
    <location>
        <begin position="379"/>
        <end position="526"/>
    </location>
</feature>
<dbReference type="Pfam" id="PF02775">
    <property type="entry name" value="TPP_enzyme_C"/>
    <property type="match status" value="1"/>
</dbReference>
<evidence type="ECO:0000313" key="8">
    <source>
        <dbReference type="Proteomes" id="UP000808914"/>
    </source>
</evidence>
<dbReference type="InterPro" id="IPR011766">
    <property type="entry name" value="TPP_enzyme_TPP-bd"/>
</dbReference>
<comment type="similarity">
    <text evidence="1 3">Belongs to the TPP enzyme family.</text>
</comment>
<feature type="domain" description="Thiamine pyrophosphate enzyme N-terminal TPP-binding" evidence="6">
    <location>
        <begin position="1"/>
        <end position="114"/>
    </location>
</feature>
<dbReference type="CDD" id="cd02010">
    <property type="entry name" value="TPP_ALS"/>
    <property type="match status" value="1"/>
</dbReference>
<dbReference type="CDD" id="cd07035">
    <property type="entry name" value="TPP_PYR_POX_like"/>
    <property type="match status" value="1"/>
</dbReference>
<accession>A0ABS2PZ16</accession>
<dbReference type="GO" id="GO:0003984">
    <property type="term" value="F:acetolactate synthase activity"/>
    <property type="evidence" value="ECO:0007669"/>
    <property type="project" value="UniProtKB-EC"/>
</dbReference>
<evidence type="ECO:0000259" key="5">
    <source>
        <dbReference type="Pfam" id="PF02775"/>
    </source>
</evidence>
<dbReference type="InterPro" id="IPR000399">
    <property type="entry name" value="TPP-bd_CS"/>
</dbReference>
<dbReference type="PROSITE" id="PS00187">
    <property type="entry name" value="TPP_ENZYMES"/>
    <property type="match status" value="1"/>
</dbReference>
<keyword evidence="8" id="KW-1185">Reference proteome</keyword>
<comment type="caution">
    <text evidence="7">The sequence shown here is derived from an EMBL/GenBank/DDBJ whole genome shotgun (WGS) entry which is preliminary data.</text>
</comment>
<dbReference type="SUPFAM" id="SSF52467">
    <property type="entry name" value="DHS-like NAD/FAD-binding domain"/>
    <property type="match status" value="1"/>
</dbReference>
<evidence type="ECO:0000256" key="2">
    <source>
        <dbReference type="ARBA" id="ARBA00023052"/>
    </source>
</evidence>